<protein>
    <submittedName>
        <fullName evidence="2">Uncharacterized protein</fullName>
    </submittedName>
</protein>
<comment type="caution">
    <text evidence="2">The sequence shown here is derived from an EMBL/GenBank/DDBJ whole genome shotgun (WGS) entry which is preliminary data.</text>
</comment>
<name>A0A371GIB1_MUCPR</name>
<feature type="compositionally biased region" description="Basic residues" evidence="1">
    <location>
        <begin position="36"/>
        <end position="46"/>
    </location>
</feature>
<dbReference type="Proteomes" id="UP000257109">
    <property type="component" value="Unassembled WGS sequence"/>
</dbReference>
<reference evidence="2" key="1">
    <citation type="submission" date="2018-05" db="EMBL/GenBank/DDBJ databases">
        <title>Draft genome of Mucuna pruriens seed.</title>
        <authorList>
            <person name="Nnadi N.E."/>
            <person name="Vos R."/>
            <person name="Hasami M.H."/>
            <person name="Devisetty U.K."/>
            <person name="Aguiy J.C."/>
        </authorList>
    </citation>
    <scope>NUCLEOTIDE SEQUENCE [LARGE SCALE GENOMIC DNA]</scope>
    <source>
        <strain evidence="2">JCA_2017</strain>
    </source>
</reference>
<feature type="non-terminal residue" evidence="2">
    <location>
        <position position="1"/>
    </location>
</feature>
<keyword evidence="3" id="KW-1185">Reference proteome</keyword>
<gene>
    <name evidence="2" type="ORF">CR513_27872</name>
</gene>
<accession>A0A371GIB1</accession>
<dbReference type="EMBL" id="QJKJ01005440">
    <property type="protein sequence ID" value="RDX90285.1"/>
    <property type="molecule type" value="Genomic_DNA"/>
</dbReference>
<evidence type="ECO:0000256" key="1">
    <source>
        <dbReference type="SAM" id="MobiDB-lite"/>
    </source>
</evidence>
<evidence type="ECO:0000313" key="2">
    <source>
        <dbReference type="EMBL" id="RDX90285.1"/>
    </source>
</evidence>
<sequence length="89" mass="10180">MKIEELQHSLEAHKMRVNKRKIYQEQALQAQTNYKGKGKGPWKRNKSSTNQKHQDQEFVNPLKKGGQAKHRSKATAPKIARSGSLTRGK</sequence>
<organism evidence="2 3">
    <name type="scientific">Mucuna pruriens</name>
    <name type="common">Velvet bean</name>
    <name type="synonym">Dolichos pruriens</name>
    <dbReference type="NCBI Taxonomy" id="157652"/>
    <lineage>
        <taxon>Eukaryota</taxon>
        <taxon>Viridiplantae</taxon>
        <taxon>Streptophyta</taxon>
        <taxon>Embryophyta</taxon>
        <taxon>Tracheophyta</taxon>
        <taxon>Spermatophyta</taxon>
        <taxon>Magnoliopsida</taxon>
        <taxon>eudicotyledons</taxon>
        <taxon>Gunneridae</taxon>
        <taxon>Pentapetalae</taxon>
        <taxon>rosids</taxon>
        <taxon>fabids</taxon>
        <taxon>Fabales</taxon>
        <taxon>Fabaceae</taxon>
        <taxon>Papilionoideae</taxon>
        <taxon>50 kb inversion clade</taxon>
        <taxon>NPAAA clade</taxon>
        <taxon>indigoferoid/millettioid clade</taxon>
        <taxon>Phaseoleae</taxon>
        <taxon>Mucuna</taxon>
    </lineage>
</organism>
<evidence type="ECO:0000313" key="3">
    <source>
        <dbReference type="Proteomes" id="UP000257109"/>
    </source>
</evidence>
<feature type="region of interest" description="Disordered" evidence="1">
    <location>
        <begin position="28"/>
        <end position="89"/>
    </location>
</feature>
<proteinExistence type="predicted"/>
<dbReference type="OrthoDB" id="1415260at2759"/>
<dbReference type="AlphaFoldDB" id="A0A371GIB1"/>